<feature type="compositionally biased region" description="Low complexity" evidence="1">
    <location>
        <begin position="167"/>
        <end position="176"/>
    </location>
</feature>
<feature type="region of interest" description="Disordered" evidence="1">
    <location>
        <begin position="219"/>
        <end position="246"/>
    </location>
</feature>
<protein>
    <submittedName>
        <fullName evidence="2">Uncharacterized protein</fullName>
    </submittedName>
</protein>
<feature type="region of interest" description="Disordered" evidence="1">
    <location>
        <begin position="156"/>
        <end position="198"/>
    </location>
</feature>
<gene>
    <name evidence="2" type="ORF">g.1725</name>
</gene>
<organism evidence="2">
    <name type="scientific">Auxenochlorella protothecoides</name>
    <name type="common">Green microalga</name>
    <name type="synonym">Chlorella protothecoides</name>
    <dbReference type="NCBI Taxonomy" id="3075"/>
    <lineage>
        <taxon>Eukaryota</taxon>
        <taxon>Viridiplantae</taxon>
        <taxon>Chlorophyta</taxon>
        <taxon>core chlorophytes</taxon>
        <taxon>Trebouxiophyceae</taxon>
        <taxon>Chlorellales</taxon>
        <taxon>Chlorellaceae</taxon>
        <taxon>Auxenochlorella</taxon>
    </lineage>
</organism>
<feature type="compositionally biased region" description="Low complexity" evidence="1">
    <location>
        <begin position="40"/>
        <end position="51"/>
    </location>
</feature>
<dbReference type="AlphaFoldDB" id="A0A1D2A6F6"/>
<evidence type="ECO:0000256" key="1">
    <source>
        <dbReference type="SAM" id="MobiDB-lite"/>
    </source>
</evidence>
<accession>A0A1D2A6F6</accession>
<dbReference type="EMBL" id="GDKF01003981">
    <property type="protein sequence ID" value="JAT74641.1"/>
    <property type="molecule type" value="Transcribed_RNA"/>
</dbReference>
<feature type="compositionally biased region" description="Low complexity" evidence="1">
    <location>
        <begin position="226"/>
        <end position="246"/>
    </location>
</feature>
<reference evidence="2" key="1">
    <citation type="submission" date="2015-08" db="EMBL/GenBank/DDBJ databases">
        <authorList>
            <person name="Babu N.S."/>
            <person name="Beckwith C.J."/>
            <person name="Beseler K.G."/>
            <person name="Brison A."/>
            <person name="Carone J.V."/>
            <person name="Caskin T.P."/>
            <person name="Diamond M."/>
            <person name="Durham M.E."/>
            <person name="Foxe J.M."/>
            <person name="Go M."/>
            <person name="Henderson B.A."/>
            <person name="Jones I.B."/>
            <person name="McGettigan J.A."/>
            <person name="Micheletti S.J."/>
            <person name="Nasrallah M.E."/>
            <person name="Ortiz D."/>
            <person name="Piller C.R."/>
            <person name="Privatt S.R."/>
            <person name="Schneider S.L."/>
            <person name="Sharp S."/>
            <person name="Smith T.C."/>
            <person name="Stanton J.D."/>
            <person name="Ullery H.E."/>
            <person name="Wilson R.J."/>
            <person name="Serrano M.G."/>
            <person name="Buck G."/>
            <person name="Lee V."/>
            <person name="Wang Y."/>
            <person name="Carvalho R."/>
            <person name="Voegtly L."/>
            <person name="Shi R."/>
            <person name="Duckworth R."/>
            <person name="Johnson A."/>
            <person name="Loviza R."/>
            <person name="Walstead R."/>
            <person name="Shah Z."/>
            <person name="Kiflezghi M."/>
            <person name="Wade K."/>
            <person name="Ball S.L."/>
            <person name="Bradley K.W."/>
            <person name="Asai D.J."/>
            <person name="Bowman C.A."/>
            <person name="Russell D.A."/>
            <person name="Pope W.H."/>
            <person name="Jacobs-Sera D."/>
            <person name="Hendrix R.W."/>
            <person name="Hatfull G.F."/>
        </authorList>
    </citation>
    <scope>NUCLEOTIDE SEQUENCE</scope>
</reference>
<evidence type="ECO:0000313" key="2">
    <source>
        <dbReference type="EMBL" id="JAT74641.1"/>
    </source>
</evidence>
<proteinExistence type="predicted"/>
<name>A0A1D2A6F6_AUXPR</name>
<sequence>MRLTSAVGLKAERPKGRSQRAHHSFSAMEVSGRGSHYEFSPAGGSPRSPSGWLSLGSAGSRLHRTYPSTCSLAASSVEDYWDAQSAAPSGDPSLPGSLCDAESRKLLELRECLVASERHRPPPPDAHSSAAGAGPLLSDLREASYMEECSVRLPFPGHRFPDDAEAADSAPASPTDSESEDGSAIRTPQQRSTARLGHTASDVWDAAVAAAQDALRLASPPPCPSRCPASPATPASRAASASPAALASPTSLEDEVVVARMVAQICARAVTAADLESTWRRRVGLLERRLGTAKQMTWAMLRHHRAALEAVEPWAQSLSQGGLLIGASLAGGVAALVALRLLTARAQAGTPS</sequence>
<feature type="region of interest" description="Disordered" evidence="1">
    <location>
        <begin position="1"/>
        <end position="56"/>
    </location>
</feature>